<gene>
    <name evidence="1" type="ORF">OB955_01140</name>
</gene>
<dbReference type="RefSeq" id="WP_338006759.1">
    <property type="nucleotide sequence ID" value="NZ_JAOPKB010000001.1"/>
</dbReference>
<keyword evidence="2" id="KW-1185">Reference proteome</keyword>
<dbReference type="PROSITE" id="PS51257">
    <property type="entry name" value="PROKAR_LIPOPROTEIN"/>
    <property type="match status" value="1"/>
</dbReference>
<sequence>MNRRTLLRAGIPLSVVALSGCLSSIRDLRLSTPVVIEIENEMENNQNVVITAHALADDRQTYDEAVSVSPDQTTTVGRLSDEDQHVRTALVDSDGNELDVEETFVGERTQSLGIVIIDGGIELDVREREPSE</sequence>
<name>A0ABT2Q8U1_9EURY</name>
<protein>
    <submittedName>
        <fullName evidence="1">Uncharacterized protein</fullName>
    </submittedName>
</protein>
<accession>A0ABT2Q8U1</accession>
<organism evidence="1 2">
    <name type="scientific">Natronoglomus mannanivorans</name>
    <dbReference type="NCBI Taxonomy" id="2979990"/>
    <lineage>
        <taxon>Archaea</taxon>
        <taxon>Methanobacteriati</taxon>
        <taxon>Methanobacteriota</taxon>
        <taxon>Stenosarchaea group</taxon>
        <taxon>Halobacteria</taxon>
        <taxon>Halobacteriales</taxon>
        <taxon>Natrialbaceae</taxon>
        <taxon>Natronoglomus</taxon>
    </lineage>
</organism>
<comment type="caution">
    <text evidence="1">The sequence shown here is derived from an EMBL/GenBank/DDBJ whole genome shotgun (WGS) entry which is preliminary data.</text>
</comment>
<proteinExistence type="predicted"/>
<dbReference type="EMBL" id="JAOPKB010000001">
    <property type="protein sequence ID" value="MCU4971344.1"/>
    <property type="molecule type" value="Genomic_DNA"/>
</dbReference>
<reference evidence="1 2" key="1">
    <citation type="submission" date="2022-09" db="EMBL/GenBank/DDBJ databases">
        <title>Enrichment on poylsaccharides allowed isolation of novel metabolic and taxonomic groups of Haloarchaea.</title>
        <authorList>
            <person name="Sorokin D.Y."/>
            <person name="Elcheninov A.G."/>
            <person name="Khizhniak T.V."/>
            <person name="Kolganova T.V."/>
            <person name="Kublanov I.V."/>
        </authorList>
    </citation>
    <scope>NUCLEOTIDE SEQUENCE [LARGE SCALE GENOMIC DNA]</scope>
    <source>
        <strain evidence="1 2">AArc-m2/3/4</strain>
    </source>
</reference>
<dbReference type="Proteomes" id="UP001320972">
    <property type="component" value="Unassembled WGS sequence"/>
</dbReference>
<evidence type="ECO:0000313" key="1">
    <source>
        <dbReference type="EMBL" id="MCU4971344.1"/>
    </source>
</evidence>
<evidence type="ECO:0000313" key="2">
    <source>
        <dbReference type="Proteomes" id="UP001320972"/>
    </source>
</evidence>